<comment type="caution">
    <text evidence="15">The sequence shown here is derived from an EMBL/GenBank/DDBJ whole genome shotgun (WGS) entry which is preliminary data.</text>
</comment>
<organism evidence="15 16">
    <name type="scientific">Vanrija albida</name>
    <dbReference type="NCBI Taxonomy" id="181172"/>
    <lineage>
        <taxon>Eukaryota</taxon>
        <taxon>Fungi</taxon>
        <taxon>Dikarya</taxon>
        <taxon>Basidiomycota</taxon>
        <taxon>Agaricomycotina</taxon>
        <taxon>Tremellomycetes</taxon>
        <taxon>Trichosporonales</taxon>
        <taxon>Trichosporonaceae</taxon>
        <taxon>Vanrija</taxon>
    </lineage>
</organism>
<evidence type="ECO:0000256" key="1">
    <source>
        <dbReference type="ARBA" id="ARBA00004123"/>
    </source>
</evidence>
<dbReference type="EMBL" id="JBBXJM010000006">
    <property type="protein sequence ID" value="KAL1406136.1"/>
    <property type="molecule type" value="Genomic_DNA"/>
</dbReference>
<feature type="compositionally biased region" description="Low complexity" evidence="13">
    <location>
        <begin position="334"/>
        <end position="343"/>
    </location>
</feature>
<keyword evidence="16" id="KW-1185">Reference proteome</keyword>
<comment type="function">
    <text evidence="12">Putative RNA polymerase II subunit B1 C-terminal domain (CTD) phosphatase involved in RNA polymerase II transcription regulation.</text>
</comment>
<evidence type="ECO:0000256" key="11">
    <source>
        <dbReference type="PROSITE-ProRule" id="PRU00812"/>
    </source>
</evidence>
<comment type="catalytic activity">
    <reaction evidence="10 12">
        <text>O-phospho-L-threonyl-[protein] + H2O = L-threonyl-[protein] + phosphate</text>
        <dbReference type="Rhea" id="RHEA:47004"/>
        <dbReference type="Rhea" id="RHEA-COMP:11060"/>
        <dbReference type="Rhea" id="RHEA-COMP:11605"/>
        <dbReference type="ChEBI" id="CHEBI:15377"/>
        <dbReference type="ChEBI" id="CHEBI:30013"/>
        <dbReference type="ChEBI" id="CHEBI:43474"/>
        <dbReference type="ChEBI" id="CHEBI:61977"/>
        <dbReference type="EC" id="3.1.3.16"/>
    </reaction>
</comment>
<dbReference type="PANTHER" id="PTHR14732">
    <property type="entry name" value="RNA POLYMERASE II SUBUNIT B1 CTD PHOSPHATASE RPAP2-RELATED"/>
    <property type="match status" value="1"/>
</dbReference>
<evidence type="ECO:0000313" key="15">
    <source>
        <dbReference type="EMBL" id="KAL1406136.1"/>
    </source>
</evidence>
<dbReference type="InterPro" id="IPR039693">
    <property type="entry name" value="Rtr1/RPAP2"/>
</dbReference>
<evidence type="ECO:0000313" key="16">
    <source>
        <dbReference type="Proteomes" id="UP001565368"/>
    </source>
</evidence>
<protein>
    <recommendedName>
        <fullName evidence="12">RNA polymerase II subunit B1 CTD phosphatase RPAP2 homolog</fullName>
        <ecNumber evidence="12">3.1.3.16</ecNumber>
    </recommendedName>
</protein>
<feature type="compositionally biased region" description="Pro residues" evidence="13">
    <location>
        <begin position="305"/>
        <end position="332"/>
    </location>
</feature>
<comment type="subcellular location">
    <subcellularLocation>
        <location evidence="1 12">Nucleus</location>
    </subcellularLocation>
</comment>
<dbReference type="RefSeq" id="XP_069206080.1">
    <property type="nucleotide sequence ID" value="XM_069356239.1"/>
</dbReference>
<comment type="similarity">
    <text evidence="2 11 12">Belongs to the RPAP2 family.</text>
</comment>
<dbReference type="Proteomes" id="UP001565368">
    <property type="component" value="Unassembled WGS sequence"/>
</dbReference>
<accession>A0ABR3PUL3</accession>
<proteinExistence type="inferred from homology"/>
<evidence type="ECO:0000256" key="8">
    <source>
        <dbReference type="ARBA" id="ARBA00023242"/>
    </source>
</evidence>
<dbReference type="PROSITE" id="PS51479">
    <property type="entry name" value="ZF_RTR1"/>
    <property type="match status" value="1"/>
</dbReference>
<evidence type="ECO:0000256" key="2">
    <source>
        <dbReference type="ARBA" id="ARBA00005676"/>
    </source>
</evidence>
<feature type="compositionally biased region" description="Acidic residues" evidence="13">
    <location>
        <begin position="365"/>
        <end position="378"/>
    </location>
</feature>
<keyword evidence="5 12" id="KW-0378">Hydrolase</keyword>
<dbReference type="Pfam" id="PF04181">
    <property type="entry name" value="RPAP2_Rtr1"/>
    <property type="match status" value="1"/>
</dbReference>
<feature type="region of interest" description="Disordered" evidence="13">
    <location>
        <begin position="1"/>
        <end position="34"/>
    </location>
</feature>
<keyword evidence="6 12" id="KW-0862">Zinc</keyword>
<evidence type="ECO:0000259" key="14">
    <source>
        <dbReference type="PROSITE" id="PS51479"/>
    </source>
</evidence>
<evidence type="ECO:0000256" key="6">
    <source>
        <dbReference type="ARBA" id="ARBA00022833"/>
    </source>
</evidence>
<evidence type="ECO:0000256" key="3">
    <source>
        <dbReference type="ARBA" id="ARBA00022723"/>
    </source>
</evidence>
<dbReference type="InterPro" id="IPR038534">
    <property type="entry name" value="Rtr1/RPAP2_sf"/>
</dbReference>
<evidence type="ECO:0000256" key="13">
    <source>
        <dbReference type="SAM" id="MobiDB-lite"/>
    </source>
</evidence>
<evidence type="ECO:0000256" key="12">
    <source>
        <dbReference type="RuleBase" id="RU367080"/>
    </source>
</evidence>
<feature type="domain" description="RTR1-type" evidence="14">
    <location>
        <begin position="73"/>
        <end position="160"/>
    </location>
</feature>
<dbReference type="GeneID" id="95988862"/>
<evidence type="ECO:0000256" key="4">
    <source>
        <dbReference type="ARBA" id="ARBA00022771"/>
    </source>
</evidence>
<reference evidence="15 16" key="1">
    <citation type="submission" date="2023-08" db="EMBL/GenBank/DDBJ databases">
        <title>Annotated Genome Sequence of Vanrija albida AlHP1.</title>
        <authorList>
            <person name="Herzog R."/>
        </authorList>
    </citation>
    <scope>NUCLEOTIDE SEQUENCE [LARGE SCALE GENOMIC DNA]</scope>
    <source>
        <strain evidence="15 16">AlHP1</strain>
    </source>
</reference>
<keyword evidence="3 12" id="KW-0479">Metal-binding</keyword>
<comment type="catalytic activity">
    <reaction evidence="9 12">
        <text>O-phospho-L-seryl-[protein] + H2O = L-seryl-[protein] + phosphate</text>
        <dbReference type="Rhea" id="RHEA:20629"/>
        <dbReference type="Rhea" id="RHEA-COMP:9863"/>
        <dbReference type="Rhea" id="RHEA-COMP:11604"/>
        <dbReference type="ChEBI" id="CHEBI:15377"/>
        <dbReference type="ChEBI" id="CHEBI:29999"/>
        <dbReference type="ChEBI" id="CHEBI:43474"/>
        <dbReference type="ChEBI" id="CHEBI:83421"/>
        <dbReference type="EC" id="3.1.3.16"/>
    </reaction>
</comment>
<name>A0ABR3PUL3_9TREE</name>
<feature type="compositionally biased region" description="Low complexity" evidence="13">
    <location>
        <begin position="244"/>
        <end position="264"/>
    </location>
</feature>
<feature type="region of interest" description="Disordered" evidence="13">
    <location>
        <begin position="224"/>
        <end position="343"/>
    </location>
</feature>
<keyword evidence="8 12" id="KW-0539">Nucleus</keyword>
<evidence type="ECO:0000256" key="5">
    <source>
        <dbReference type="ARBA" id="ARBA00022801"/>
    </source>
</evidence>
<dbReference type="EC" id="3.1.3.16" evidence="12"/>
<evidence type="ECO:0000256" key="9">
    <source>
        <dbReference type="ARBA" id="ARBA00047761"/>
    </source>
</evidence>
<dbReference type="Gene3D" id="1.25.40.820">
    <property type="match status" value="1"/>
</dbReference>
<evidence type="ECO:0000256" key="10">
    <source>
        <dbReference type="ARBA" id="ARBA00048336"/>
    </source>
</evidence>
<feature type="region of interest" description="Disordered" evidence="13">
    <location>
        <begin position="359"/>
        <end position="385"/>
    </location>
</feature>
<keyword evidence="7 12" id="KW-0904">Protein phosphatase</keyword>
<dbReference type="PANTHER" id="PTHR14732:SF0">
    <property type="entry name" value="RNA POLYMERASE II SUBUNIT B1 CTD PHOSPHATASE RPAP2-RELATED"/>
    <property type="match status" value="1"/>
</dbReference>
<gene>
    <name evidence="15" type="ORF">Q8F55_007819</name>
</gene>
<sequence>MQAGPSRLGAAAPTRTLKQPMSLGVAEGSTRTGPTDAAALRRSLERRAELARRADKWMDRLMEEVVERVAFQRGLSYIHGKQYAEVEHERHLNGLCAYPPCPNPPAAPYSAARRFVVSTRRRTITETEGNADQAFCGARCRARSAWVGRTLGTEAAWIRGKVSPLQLLEELEERGEVRWGGRRGDVLERVARPADDTVTASAIEPEPAATAPAEGYAVDEAAAPPAVDEPPAPPPAVATPLPPAAAAAPPKPTARAPQALAPSLSPAPPPAGPQPVHDLIASLVISERPTPATKPLPPSLTLAAPPDPPAPAPAPAALPLPLPQARGTPPPRRAAGASSMISSSSTKLASTLLAAAKALPPGLQDESDAESSASEEDWAKDMGWGKGADVDALFDQARAARDLLDQP</sequence>
<keyword evidence="4 12" id="KW-0863">Zinc-finger</keyword>
<evidence type="ECO:0000256" key="7">
    <source>
        <dbReference type="ARBA" id="ARBA00022912"/>
    </source>
</evidence>
<feature type="compositionally biased region" description="Pro residues" evidence="13">
    <location>
        <begin position="227"/>
        <end position="243"/>
    </location>
</feature>
<dbReference type="InterPro" id="IPR007308">
    <property type="entry name" value="Rtr1/RPAP2_dom"/>
</dbReference>